<name>A0ABP0WJP8_9BRYO</name>
<accession>A0ABP0WJP8</accession>
<gene>
    <name evidence="1" type="ORF">CSSPJE1EN1_LOCUS12147</name>
</gene>
<dbReference type="EMBL" id="OZ020114">
    <property type="protein sequence ID" value="CAK9266669.1"/>
    <property type="molecule type" value="Genomic_DNA"/>
</dbReference>
<evidence type="ECO:0000313" key="1">
    <source>
        <dbReference type="EMBL" id="CAK9266669.1"/>
    </source>
</evidence>
<proteinExistence type="predicted"/>
<sequence>MFATSFGPKIVEQKVPEDVKWLSLIGETARVIAVEVRGVVFLFEHGFTKKNKRPGDVGVVRRLPFTPYTKEGIPGLLSMDALHETVLGGPGVFGRSLCR</sequence>
<dbReference type="Proteomes" id="UP001497444">
    <property type="component" value="Chromosome 19"/>
</dbReference>
<protein>
    <submittedName>
        <fullName evidence="1">Uncharacterized protein</fullName>
    </submittedName>
</protein>
<evidence type="ECO:0000313" key="2">
    <source>
        <dbReference type="Proteomes" id="UP001497444"/>
    </source>
</evidence>
<organism evidence="1 2">
    <name type="scientific">Sphagnum jensenii</name>
    <dbReference type="NCBI Taxonomy" id="128206"/>
    <lineage>
        <taxon>Eukaryota</taxon>
        <taxon>Viridiplantae</taxon>
        <taxon>Streptophyta</taxon>
        <taxon>Embryophyta</taxon>
        <taxon>Bryophyta</taxon>
        <taxon>Sphagnophytina</taxon>
        <taxon>Sphagnopsida</taxon>
        <taxon>Sphagnales</taxon>
        <taxon>Sphagnaceae</taxon>
        <taxon>Sphagnum</taxon>
    </lineage>
</organism>
<keyword evidence="2" id="KW-1185">Reference proteome</keyword>
<reference evidence="1" key="1">
    <citation type="submission" date="2024-02" db="EMBL/GenBank/DDBJ databases">
        <authorList>
            <consortium name="ELIXIR-Norway"/>
            <consortium name="Elixir Norway"/>
        </authorList>
    </citation>
    <scope>NUCLEOTIDE SEQUENCE</scope>
</reference>